<dbReference type="PROSITE" id="PS51257">
    <property type="entry name" value="PROKAR_LIPOPROTEIN"/>
    <property type="match status" value="1"/>
</dbReference>
<dbReference type="RefSeq" id="WP_378291890.1">
    <property type="nucleotide sequence ID" value="NZ_JBHULE010000019.1"/>
</dbReference>
<reference evidence="2" key="1">
    <citation type="journal article" date="2019" name="Int. J. Syst. Evol. Microbiol.">
        <title>The Global Catalogue of Microorganisms (GCM) 10K type strain sequencing project: providing services to taxonomists for standard genome sequencing and annotation.</title>
        <authorList>
            <consortium name="The Broad Institute Genomics Platform"/>
            <consortium name="The Broad Institute Genome Sequencing Center for Infectious Disease"/>
            <person name="Wu L."/>
            <person name="Ma J."/>
        </authorList>
    </citation>
    <scope>NUCLEOTIDE SEQUENCE [LARGE SCALE GENOMIC DNA]</scope>
    <source>
        <strain evidence="2">KCTC 52274</strain>
    </source>
</reference>
<evidence type="ECO:0008006" key="3">
    <source>
        <dbReference type="Google" id="ProtNLM"/>
    </source>
</evidence>
<dbReference type="EMBL" id="JBHULE010000019">
    <property type="protein sequence ID" value="MFD2562902.1"/>
    <property type="molecule type" value="Genomic_DNA"/>
</dbReference>
<proteinExistence type="predicted"/>
<evidence type="ECO:0000313" key="1">
    <source>
        <dbReference type="EMBL" id="MFD2562902.1"/>
    </source>
</evidence>
<keyword evidence="2" id="KW-1185">Reference proteome</keyword>
<organism evidence="1 2">
    <name type="scientific">Aquimarina rubra</name>
    <dbReference type="NCBI Taxonomy" id="1920033"/>
    <lineage>
        <taxon>Bacteria</taxon>
        <taxon>Pseudomonadati</taxon>
        <taxon>Bacteroidota</taxon>
        <taxon>Flavobacteriia</taxon>
        <taxon>Flavobacteriales</taxon>
        <taxon>Flavobacteriaceae</taxon>
        <taxon>Aquimarina</taxon>
    </lineage>
</organism>
<name>A0ABW5LDD0_9FLAO</name>
<accession>A0ABW5LDD0</accession>
<protein>
    <recommendedName>
        <fullName evidence="3">PepSY domain-containing protein</fullName>
    </recommendedName>
</protein>
<gene>
    <name evidence="1" type="ORF">ACFSR1_09520</name>
</gene>
<sequence>MKIRYILITFILISCAQNTKEKNTKTSDIKSTTEFKKAVEFRDTIAVDYHKNKTLLNILKQLPETTLNSWEWSKKDRIKTVDFIKKNNYLIDSTETYNTIKYIKPNTIGIQVVDGFWTLSIYEFNENHHFIITNDIVGDGNDVQTFNFINNEIKPLKMTNWFDGFEYNLLSNNKVDCIKLLEDQQLTYNYNLKDKSSIEISSFSLAKNEAKNCLNGNTIKYKLNKRDKTFDIIDVYWKKDKTIDSLKENETVIFNKIISEIEVKTTPLVEATNFDSFIDEDDYKEVNVKVLKLEKIYPEFYKEGYNYSAIASYKIEYSSNFYSIVVTVLKGDNEMESVLINYDMDGEILDSKVISFDEIAEGYSKIESKIEGNTLTIHNIFWIDEKKVETTSFKIQANGKIEPIPLEETLIDSAMQQLNLDFSKVNTDLLIAKILPNNAKETLIVIPEYVDTDNDEYHFELNSHIVLVDNTTGRITHTYFESSKTNGWVSDAIELRKLEIDTAAYNITKGTPAFGIRVHYVGLSRANPYRNETLSLFIKSGDSLQPVLKNYNIDSEIGHWDTKCTGKYLAYEKTLRMTTNITNNYYDILVKNKIIHTIDDEDKNGDCDSKEKVATEEIVLKFDGSLYQGKNVHLSMESLTNKINSNNDISPQELKLLAKDKAIEKYGTPSSIKQFILDDAQGEFRNGISYKYTEKERQSESILIDEVTWEKDKNTWITVWYEAQKEKSVPKEVYEWKKGSEF</sequence>
<evidence type="ECO:0000313" key="2">
    <source>
        <dbReference type="Proteomes" id="UP001597319"/>
    </source>
</evidence>
<comment type="caution">
    <text evidence="1">The sequence shown here is derived from an EMBL/GenBank/DDBJ whole genome shotgun (WGS) entry which is preliminary data.</text>
</comment>
<dbReference type="Proteomes" id="UP001597319">
    <property type="component" value="Unassembled WGS sequence"/>
</dbReference>